<dbReference type="AlphaFoldDB" id="A0A1H8GAS6"/>
<comment type="subcellular location">
    <subcellularLocation>
        <location evidence="9">Cell inner membrane</location>
        <topology evidence="9">Multi-pass membrane protein</topology>
    </subcellularLocation>
    <subcellularLocation>
        <location evidence="1">Cell membrane</location>
        <topology evidence="1">Multi-pass membrane protein</topology>
    </subcellularLocation>
</comment>
<evidence type="ECO:0000256" key="7">
    <source>
        <dbReference type="ARBA" id="ARBA00023136"/>
    </source>
</evidence>
<proteinExistence type="inferred from homology"/>
<dbReference type="Pfam" id="PF02308">
    <property type="entry name" value="MgtC"/>
    <property type="match status" value="1"/>
</dbReference>
<dbReference type="InterPro" id="IPR003416">
    <property type="entry name" value="MgtC/SapB/SrpB/YhiD_fam"/>
</dbReference>
<keyword evidence="6 9" id="KW-1133">Transmembrane helix</keyword>
<keyword evidence="7 9" id="KW-0472">Membrane</keyword>
<keyword evidence="9" id="KW-0997">Cell inner membrane</keyword>
<evidence type="ECO:0000256" key="3">
    <source>
        <dbReference type="ARBA" id="ARBA00013833"/>
    </source>
</evidence>
<feature type="transmembrane region" description="Helical" evidence="9">
    <location>
        <begin position="6"/>
        <end position="23"/>
    </location>
</feature>
<evidence type="ECO:0000259" key="11">
    <source>
        <dbReference type="Pfam" id="PF21770"/>
    </source>
</evidence>
<sequence length="231" mass="24263">MIPSLDLAAINMAVALGCGALIGSERQVRQRMAGLRTNALVALGAASFVLFSTLFPNEVSPTRVAAQVVSGIGFLGAGIIFRDGFNVHGLNTAATLWCSAAVGLMAGAGFWPHALMLTGFVVFINLGLRPLVKWLKRKTNAGVPILRHYQICITGTAAQEAEIRALLLRTLAVGGLHLVQIELGTAEGDGITVTATINAEGLVDSLLDQAAARLAAEPGLRRVSWQVLDEN</sequence>
<dbReference type="PANTHER" id="PTHR33778:SF3">
    <property type="entry name" value="PROTEIN MGTC"/>
    <property type="match status" value="1"/>
</dbReference>
<dbReference type="Proteomes" id="UP000198761">
    <property type="component" value="Unassembled WGS sequence"/>
</dbReference>
<dbReference type="RefSeq" id="WP_091300930.1">
    <property type="nucleotide sequence ID" value="NZ_FOCE01000005.1"/>
</dbReference>
<dbReference type="Gene3D" id="3.30.70.260">
    <property type="match status" value="1"/>
</dbReference>
<dbReference type="InterPro" id="IPR048640">
    <property type="entry name" value="MgtC-like_C"/>
</dbReference>
<comment type="function">
    <text evidence="8">Virulence factor required for growth in low Mg(2+) medium and for intramacrophage survival. May be involved in regulating membrane potential by activating Na(+)/K(+)-ATPase.</text>
</comment>
<keyword evidence="5 9" id="KW-0812">Transmembrane</keyword>
<evidence type="ECO:0000256" key="1">
    <source>
        <dbReference type="ARBA" id="ARBA00004651"/>
    </source>
</evidence>
<dbReference type="OrthoDB" id="9811198at2"/>
<keyword evidence="13" id="KW-1185">Reference proteome</keyword>
<accession>A0A1H8GAS6</accession>
<evidence type="ECO:0000256" key="8">
    <source>
        <dbReference type="ARBA" id="ARBA00025369"/>
    </source>
</evidence>
<dbReference type="STRING" id="933059.SAMN04488103_1059"/>
<evidence type="ECO:0000313" key="13">
    <source>
        <dbReference type="Proteomes" id="UP000198761"/>
    </source>
</evidence>
<feature type="domain" description="MgtC-like C-terminal" evidence="11">
    <location>
        <begin position="149"/>
        <end position="225"/>
    </location>
</feature>
<evidence type="ECO:0000256" key="2">
    <source>
        <dbReference type="ARBA" id="ARBA00009298"/>
    </source>
</evidence>
<dbReference type="PANTHER" id="PTHR33778">
    <property type="entry name" value="PROTEIN MGTC"/>
    <property type="match status" value="1"/>
</dbReference>
<comment type="similarity">
    <text evidence="2 9">Belongs to the MgtC/SapB family.</text>
</comment>
<evidence type="ECO:0000313" key="12">
    <source>
        <dbReference type="EMBL" id="SEN41136.1"/>
    </source>
</evidence>
<dbReference type="PRINTS" id="PR01837">
    <property type="entry name" value="MGTCSAPBPROT"/>
</dbReference>
<feature type="transmembrane region" description="Helical" evidence="9">
    <location>
        <begin position="35"/>
        <end position="55"/>
    </location>
</feature>
<dbReference type="GO" id="GO:0005886">
    <property type="term" value="C:plasma membrane"/>
    <property type="evidence" value="ECO:0007669"/>
    <property type="project" value="UniProtKB-SubCell"/>
</dbReference>
<evidence type="ECO:0000256" key="6">
    <source>
        <dbReference type="ARBA" id="ARBA00022989"/>
    </source>
</evidence>
<evidence type="ECO:0000256" key="5">
    <source>
        <dbReference type="ARBA" id="ARBA00022692"/>
    </source>
</evidence>
<evidence type="ECO:0000259" key="10">
    <source>
        <dbReference type="Pfam" id="PF02308"/>
    </source>
</evidence>
<feature type="transmembrane region" description="Helical" evidence="9">
    <location>
        <begin position="114"/>
        <end position="132"/>
    </location>
</feature>
<feature type="transmembrane region" description="Helical" evidence="9">
    <location>
        <begin position="88"/>
        <end position="108"/>
    </location>
</feature>
<evidence type="ECO:0000256" key="9">
    <source>
        <dbReference type="RuleBase" id="RU365041"/>
    </source>
</evidence>
<dbReference type="Pfam" id="PF21770">
    <property type="entry name" value="MgtC_SapB_C"/>
    <property type="match status" value="1"/>
</dbReference>
<evidence type="ECO:0000256" key="4">
    <source>
        <dbReference type="ARBA" id="ARBA00022475"/>
    </source>
</evidence>
<feature type="domain" description="MgtC/SapB/SrpB/YhiD N-terminal" evidence="10">
    <location>
        <begin position="12"/>
        <end position="133"/>
    </location>
</feature>
<gene>
    <name evidence="12" type="ORF">SAMN04488103_1059</name>
</gene>
<dbReference type="EMBL" id="FOCE01000005">
    <property type="protein sequence ID" value="SEN41136.1"/>
    <property type="molecule type" value="Genomic_DNA"/>
</dbReference>
<reference evidence="12 13" key="1">
    <citation type="submission" date="2016-10" db="EMBL/GenBank/DDBJ databases">
        <authorList>
            <person name="de Groot N.N."/>
        </authorList>
    </citation>
    <scope>NUCLEOTIDE SEQUENCE [LARGE SCALE GENOMIC DNA]</scope>
    <source>
        <strain evidence="12 13">DSM 3857</strain>
    </source>
</reference>
<feature type="transmembrane region" description="Helical" evidence="9">
    <location>
        <begin position="61"/>
        <end position="81"/>
    </location>
</feature>
<organism evidence="12 13">
    <name type="scientific">Gemmobacter aquatilis</name>
    <dbReference type="NCBI Taxonomy" id="933059"/>
    <lineage>
        <taxon>Bacteria</taxon>
        <taxon>Pseudomonadati</taxon>
        <taxon>Pseudomonadota</taxon>
        <taxon>Alphaproteobacteria</taxon>
        <taxon>Rhodobacterales</taxon>
        <taxon>Paracoccaceae</taxon>
        <taxon>Gemmobacter</taxon>
    </lineage>
</organism>
<protein>
    <recommendedName>
        <fullName evidence="3 9">Protein MgtC</fullName>
    </recommendedName>
</protein>
<name>A0A1H8GAS6_9RHOB</name>
<dbReference type="InterPro" id="IPR049177">
    <property type="entry name" value="MgtC_SapB_SrpB_YhiD_N"/>
</dbReference>
<keyword evidence="4" id="KW-1003">Cell membrane</keyword>